<evidence type="ECO:0000313" key="1">
    <source>
        <dbReference type="EMBL" id="MBK1707395.1"/>
    </source>
</evidence>
<dbReference type="Pfam" id="PF14076">
    <property type="entry name" value="DUF4258"/>
    <property type="match status" value="1"/>
</dbReference>
<proteinExistence type="predicted"/>
<dbReference type="Proteomes" id="UP001296776">
    <property type="component" value="Unassembled WGS sequence"/>
</dbReference>
<dbReference type="InterPro" id="IPR025354">
    <property type="entry name" value="DUF4258"/>
</dbReference>
<protein>
    <submittedName>
        <fullName evidence="1">Uncharacterized protein</fullName>
    </submittedName>
</protein>
<dbReference type="EMBL" id="NRSJ01000094">
    <property type="protein sequence ID" value="MBK1707395.1"/>
    <property type="molecule type" value="Genomic_DNA"/>
</dbReference>
<evidence type="ECO:0000313" key="2">
    <source>
        <dbReference type="Proteomes" id="UP001296776"/>
    </source>
</evidence>
<gene>
    <name evidence="1" type="ORF">CKO40_23405</name>
</gene>
<reference evidence="1" key="2">
    <citation type="journal article" date="2020" name="Microorganisms">
        <title>Osmotic Adaptation and Compatible Solute Biosynthesis of Phototrophic Bacteria as Revealed from Genome Analyses.</title>
        <authorList>
            <person name="Imhoff J.F."/>
            <person name="Rahn T."/>
            <person name="Kunzel S."/>
            <person name="Keller A."/>
            <person name="Neulinger S.C."/>
        </authorList>
    </citation>
    <scope>NUCLEOTIDE SEQUENCE</scope>
    <source>
        <strain evidence="1">DSM 11080</strain>
    </source>
</reference>
<dbReference type="AlphaFoldDB" id="A0AAJ0UAE9"/>
<sequence>MLRRHRGIVNFFLTEHAKKRCIRRKIRREWIARALEHPARIEADPDDPDLVHVLCLIPERTFRALRVIYNETADPVAIVTA</sequence>
<name>A0AAJ0UAE9_9GAMM</name>
<accession>A0AAJ0UAE9</accession>
<organism evidence="1 2">
    <name type="scientific">Halochromatium glycolicum</name>
    <dbReference type="NCBI Taxonomy" id="85075"/>
    <lineage>
        <taxon>Bacteria</taxon>
        <taxon>Pseudomonadati</taxon>
        <taxon>Pseudomonadota</taxon>
        <taxon>Gammaproteobacteria</taxon>
        <taxon>Chromatiales</taxon>
        <taxon>Chromatiaceae</taxon>
        <taxon>Halochromatium</taxon>
    </lineage>
</organism>
<reference evidence="1" key="1">
    <citation type="submission" date="2017-08" db="EMBL/GenBank/DDBJ databases">
        <authorList>
            <person name="Imhoff J.F."/>
            <person name="Rahn T."/>
            <person name="Kuenzel S."/>
            <person name="Neulinger S.C."/>
        </authorList>
    </citation>
    <scope>NUCLEOTIDE SEQUENCE</scope>
    <source>
        <strain evidence="1">DSM 11080</strain>
    </source>
</reference>
<comment type="caution">
    <text evidence="1">The sequence shown here is derived from an EMBL/GenBank/DDBJ whole genome shotgun (WGS) entry which is preliminary data.</text>
</comment>
<keyword evidence="2" id="KW-1185">Reference proteome</keyword>